<dbReference type="GO" id="GO:0008270">
    <property type="term" value="F:zinc ion binding"/>
    <property type="evidence" value="ECO:0007669"/>
    <property type="project" value="UniProtKB-KW"/>
</dbReference>
<dbReference type="EMBL" id="UPTC01005064">
    <property type="protein sequence ID" value="VBB35190.1"/>
    <property type="molecule type" value="Genomic_DNA"/>
</dbReference>
<dbReference type="SUPFAM" id="SSF90229">
    <property type="entry name" value="CCCH zinc finger"/>
    <property type="match status" value="1"/>
</dbReference>
<dbReference type="STRING" id="6277.A0A498T0I9"/>
<keyword evidence="4 5" id="KW-0862">Zinc</keyword>
<dbReference type="SMART" id="SM00356">
    <property type="entry name" value="ZnF_C3H1"/>
    <property type="match status" value="1"/>
</dbReference>
<dbReference type="AlphaFoldDB" id="A0A498T0I9"/>
<dbReference type="Gene3D" id="4.10.1000.10">
    <property type="entry name" value="Zinc finger, CCCH-type"/>
    <property type="match status" value="1"/>
</dbReference>
<evidence type="ECO:0000256" key="1">
    <source>
        <dbReference type="ARBA" id="ARBA00022723"/>
    </source>
</evidence>
<name>A0A498T0I9_ACAVI</name>
<dbReference type="Proteomes" id="UP000276991">
    <property type="component" value="Unassembled WGS sequence"/>
</dbReference>
<sequence length="259" mass="29384">MSSLQQQDQTTGITAANGDGNIFYSKLGGTTSTTPSQSLSTTLADQTLYENYNLKWDEASLEQKMAALKLETQKQLLNEFMIRKAQMQNIPLTYPTEIHLRTTKAPSQRNRELYKTALCDFWTAGIPCRFGERCWFAHGPHELRIARFVYPGLHPYDYEVRMNTPNTLSSSYGRHLWNLEQNYPVAGVQSTQHITITPMGQNVPIGYERKLRRISPINENMNSKNWRTTQRVSDGDSGIGSTGTNNSPEVNAKYVCFNC</sequence>
<feature type="domain" description="C3H1-type" evidence="6">
    <location>
        <begin position="113"/>
        <end position="141"/>
    </location>
</feature>
<evidence type="ECO:0000256" key="5">
    <source>
        <dbReference type="PROSITE-ProRule" id="PRU00723"/>
    </source>
</evidence>
<reference evidence="7 8" key="1">
    <citation type="submission" date="2018-08" db="EMBL/GenBank/DDBJ databases">
        <authorList>
            <person name="Laetsch R D."/>
            <person name="Stevens L."/>
            <person name="Kumar S."/>
            <person name="Blaxter L. M."/>
        </authorList>
    </citation>
    <scope>NUCLEOTIDE SEQUENCE [LARGE SCALE GENOMIC DNA]</scope>
</reference>
<accession>A0A498T0I9</accession>
<evidence type="ECO:0000313" key="8">
    <source>
        <dbReference type="Proteomes" id="UP000276991"/>
    </source>
</evidence>
<dbReference type="InterPro" id="IPR000571">
    <property type="entry name" value="Znf_CCCH"/>
</dbReference>
<feature type="zinc finger region" description="C3H1-type" evidence="5">
    <location>
        <begin position="113"/>
        <end position="141"/>
    </location>
</feature>
<dbReference type="Pfam" id="PF00642">
    <property type="entry name" value="zf-CCCH"/>
    <property type="match status" value="1"/>
</dbReference>
<gene>
    <name evidence="7" type="ORF">NAV_LOCUS9981</name>
</gene>
<dbReference type="OrthoDB" id="410307at2759"/>
<dbReference type="PROSITE" id="PS50103">
    <property type="entry name" value="ZF_C3H1"/>
    <property type="match status" value="1"/>
</dbReference>
<dbReference type="InterPro" id="IPR036855">
    <property type="entry name" value="Znf_CCCH_sf"/>
</dbReference>
<keyword evidence="2" id="KW-0677">Repeat</keyword>
<proteinExistence type="predicted"/>
<evidence type="ECO:0000259" key="6">
    <source>
        <dbReference type="PROSITE" id="PS50103"/>
    </source>
</evidence>
<keyword evidence="3 5" id="KW-0863">Zinc-finger</keyword>
<organism evidence="7 8">
    <name type="scientific">Acanthocheilonema viteae</name>
    <name type="common">Filarial nematode worm</name>
    <name type="synonym">Dipetalonema viteae</name>
    <dbReference type="NCBI Taxonomy" id="6277"/>
    <lineage>
        <taxon>Eukaryota</taxon>
        <taxon>Metazoa</taxon>
        <taxon>Ecdysozoa</taxon>
        <taxon>Nematoda</taxon>
        <taxon>Chromadorea</taxon>
        <taxon>Rhabditida</taxon>
        <taxon>Spirurina</taxon>
        <taxon>Spiruromorpha</taxon>
        <taxon>Filarioidea</taxon>
        <taxon>Onchocercidae</taxon>
        <taxon>Acanthocheilonema</taxon>
    </lineage>
</organism>
<evidence type="ECO:0000256" key="2">
    <source>
        <dbReference type="ARBA" id="ARBA00022737"/>
    </source>
</evidence>
<protein>
    <recommendedName>
        <fullName evidence="6">C3H1-type domain-containing protein</fullName>
    </recommendedName>
</protein>
<dbReference type="FunFam" id="4.10.1000.10:FF:000001">
    <property type="entry name" value="zinc finger CCCH domain-containing protein 15-like"/>
    <property type="match status" value="1"/>
</dbReference>
<evidence type="ECO:0000256" key="4">
    <source>
        <dbReference type="ARBA" id="ARBA00022833"/>
    </source>
</evidence>
<evidence type="ECO:0000313" key="7">
    <source>
        <dbReference type="EMBL" id="VBB35190.1"/>
    </source>
</evidence>
<keyword evidence="1 5" id="KW-0479">Metal-binding</keyword>
<keyword evidence="8" id="KW-1185">Reference proteome</keyword>
<evidence type="ECO:0000256" key="3">
    <source>
        <dbReference type="ARBA" id="ARBA00022771"/>
    </source>
</evidence>